<gene>
    <name evidence="3" type="ORF">G5B17_09275</name>
</gene>
<feature type="compositionally biased region" description="Low complexity" evidence="1">
    <location>
        <begin position="56"/>
        <end position="83"/>
    </location>
</feature>
<dbReference type="Proteomes" id="UP001644719">
    <property type="component" value="Unassembled WGS sequence"/>
</dbReference>
<evidence type="ECO:0000313" key="4">
    <source>
        <dbReference type="Proteomes" id="UP001644719"/>
    </source>
</evidence>
<evidence type="ECO:0000256" key="2">
    <source>
        <dbReference type="SAM" id="SignalP"/>
    </source>
</evidence>
<dbReference type="EMBL" id="JAAITS010000023">
    <property type="protein sequence ID" value="NSG85622.1"/>
    <property type="molecule type" value="Genomic_DNA"/>
</dbReference>
<feature type="signal peptide" evidence="2">
    <location>
        <begin position="1"/>
        <end position="28"/>
    </location>
</feature>
<feature type="region of interest" description="Disordered" evidence="1">
    <location>
        <begin position="56"/>
        <end position="134"/>
    </location>
</feature>
<feature type="compositionally biased region" description="Acidic residues" evidence="1">
    <location>
        <begin position="84"/>
        <end position="96"/>
    </location>
</feature>
<accession>A0ABX2H611</accession>
<comment type="caution">
    <text evidence="3">The sequence shown here is derived from an EMBL/GenBank/DDBJ whole genome shotgun (WGS) entry which is preliminary data.</text>
</comment>
<reference evidence="3 4" key="1">
    <citation type="journal article" date="2020" name="Cell Host Microbe">
        <title>Functional and Genomic Variation between Human-Derived Isolates of Lachnospiraceae Reveals Inter- and Intra-Species Diversity.</title>
        <authorList>
            <person name="Sorbara M.T."/>
            <person name="Littmann E.R."/>
            <person name="Fontana E."/>
            <person name="Moody T.U."/>
            <person name="Kohout C.E."/>
            <person name="Gjonbalaj M."/>
            <person name="Eaton V."/>
            <person name="Seok R."/>
            <person name="Leiner I.M."/>
            <person name="Pamer E.G."/>
        </authorList>
    </citation>
    <scope>NUCLEOTIDE SEQUENCE [LARGE SCALE GENOMIC DNA]</scope>
    <source>
        <strain evidence="3 4">MSK.17.74</strain>
    </source>
</reference>
<evidence type="ECO:0000313" key="3">
    <source>
        <dbReference type="EMBL" id="NSG85622.1"/>
    </source>
</evidence>
<keyword evidence="2" id="KW-0732">Signal</keyword>
<sequence length="271" mass="29532">MRKNTLKKAMAVMISATMLVTGYTVVSAEGFTDAEALAEMDAFTTGDEAVYVEEVQPEAAQTEEVQPEQTQTEVQPEVAQTEEVQVEEPQAEESQDEFQTGESAEEAAFVDGFTDSSAESDPAEFTDGTGEVGDAVETTVDFDFRFENEEVIITAKVFDETALPENAEMNAVKLEAGSEKYEEAKQASIRDLGTTEDDEYTFYDVTFIADGVEIEVPDEAVVINMEFKNVAPEENETQSALHIQKTEAGVVARDVTAQSADGTLKSVGFNF</sequence>
<proteinExistence type="predicted"/>
<organism evidence="3 4">
    <name type="scientific">Blautia faecis</name>
    <dbReference type="NCBI Taxonomy" id="871665"/>
    <lineage>
        <taxon>Bacteria</taxon>
        <taxon>Bacillati</taxon>
        <taxon>Bacillota</taxon>
        <taxon>Clostridia</taxon>
        <taxon>Lachnospirales</taxon>
        <taxon>Lachnospiraceae</taxon>
        <taxon>Blautia</taxon>
    </lineage>
</organism>
<name>A0ABX2H611_9FIRM</name>
<keyword evidence="4" id="KW-1185">Reference proteome</keyword>
<protein>
    <submittedName>
        <fullName evidence="3">Uncharacterized protein</fullName>
    </submittedName>
</protein>
<feature type="chain" id="PRO_5046207460" evidence="2">
    <location>
        <begin position="29"/>
        <end position="271"/>
    </location>
</feature>
<dbReference type="RefSeq" id="WP_173769770.1">
    <property type="nucleotide sequence ID" value="NZ_JAAITS010000023.1"/>
</dbReference>
<evidence type="ECO:0000256" key="1">
    <source>
        <dbReference type="SAM" id="MobiDB-lite"/>
    </source>
</evidence>